<dbReference type="AlphaFoldDB" id="A0A0K0PWY1"/>
<organism evidence="1">
    <name type="scientific">Capsicum annuum</name>
    <name type="common">Capsicum pepper</name>
    <dbReference type="NCBI Taxonomy" id="4072"/>
    <lineage>
        <taxon>Eukaryota</taxon>
        <taxon>Viridiplantae</taxon>
        <taxon>Streptophyta</taxon>
        <taxon>Embryophyta</taxon>
        <taxon>Tracheophyta</taxon>
        <taxon>Spermatophyta</taxon>
        <taxon>Magnoliopsida</taxon>
        <taxon>eudicotyledons</taxon>
        <taxon>Gunneridae</taxon>
        <taxon>Pentapetalae</taxon>
        <taxon>asterids</taxon>
        <taxon>lamiids</taxon>
        <taxon>Solanales</taxon>
        <taxon>Solanaceae</taxon>
        <taxon>Solanoideae</taxon>
        <taxon>Capsiceae</taxon>
        <taxon>Capsicum</taxon>
    </lineage>
</organism>
<evidence type="ECO:0000313" key="1">
    <source>
        <dbReference type="EMBL" id="AKQ98364.1"/>
    </source>
</evidence>
<protein>
    <submittedName>
        <fullName evidence="1">CP-interacting protein-L</fullName>
    </submittedName>
</protein>
<accession>A0A0K0PWY1</accession>
<proteinExistence type="evidence at transcript level"/>
<sequence>MVLQTQLGLDKHQSYAHEQNYYSDSSHGGSMQMTRPSGYSTMPYGQSTHNHMMMGHGGQHHGGHYGGHDHGHGGYYGSHGHHGAHMPHDSTNFSSSTSMIHSDGGYGSGMQQSAHMSSAMGMGSTNYHGHGYGGSHPSHYSQSQKFNWALKDLEE</sequence>
<reference evidence="1" key="1">
    <citation type="submission" date="2015-02" db="EMBL/GenBank/DDBJ databases">
        <authorList>
            <person name="Chooi Y.-H."/>
        </authorList>
    </citation>
    <scope>NUCLEOTIDE SEQUENCE</scope>
    <source>
        <strain evidence="1">C</strain>
    </source>
</reference>
<gene>
    <name evidence="1" type="primary">IP-L</name>
</gene>
<dbReference type="EMBL" id="KP791803">
    <property type="protein sequence ID" value="AKQ98364.1"/>
    <property type="molecule type" value="mRNA"/>
</dbReference>
<name>A0A0K0PWY1_CAPAN</name>